<organism evidence="1">
    <name type="scientific">uncultured Aureispira sp</name>
    <dbReference type="NCBI Taxonomy" id="1331704"/>
    <lineage>
        <taxon>Bacteria</taxon>
        <taxon>Pseudomonadati</taxon>
        <taxon>Bacteroidota</taxon>
        <taxon>Saprospiria</taxon>
        <taxon>Saprospirales</taxon>
        <taxon>Saprospiraceae</taxon>
        <taxon>Aureispira</taxon>
        <taxon>environmental samples</taxon>
    </lineage>
</organism>
<dbReference type="EMBL" id="CACVAQ010000072">
    <property type="protein sequence ID" value="CAA6802075.1"/>
    <property type="molecule type" value="Genomic_DNA"/>
</dbReference>
<accession>A0A6S6SGJ8</accession>
<dbReference type="AlphaFoldDB" id="A0A6S6SGJ8"/>
<reference evidence="1" key="1">
    <citation type="submission" date="2020-01" db="EMBL/GenBank/DDBJ databases">
        <authorList>
            <person name="Meier V. D."/>
            <person name="Meier V D."/>
        </authorList>
    </citation>
    <scope>NUCLEOTIDE SEQUENCE</scope>
    <source>
        <strain evidence="1">HLG_WM_MAG_10</strain>
    </source>
</reference>
<evidence type="ECO:0000313" key="1">
    <source>
        <dbReference type="EMBL" id="CAA6802075.1"/>
    </source>
</evidence>
<proteinExistence type="predicted"/>
<gene>
    <name evidence="1" type="ORF">HELGO_WM31461</name>
</gene>
<name>A0A6S6SGJ8_9BACT</name>
<protein>
    <submittedName>
        <fullName evidence="1">Uncharacterized protein</fullName>
    </submittedName>
</protein>
<sequence length="230" mass="26052">MSHLEIAQQLVTLAGGKVKHRIVEKVGISILYDYHLTAEGTKIIAHFANLRNDDFDQGKMTDFHKLVDFSARITYLSYDKTSAVDLRNKLKALGHLNVYDLNGIAVLVAGCSLECILELVSNRVNRSCRLTSSKTKAAIETLYSKQIDPIWLEQFLALRADFLAQTTHNLESSNLFNLSAKCGYAVISMGMRDWNFLLNARLRDEGLEEELRAVLSEIKQQLKKSPNWMF</sequence>